<feature type="transmembrane region" description="Helical" evidence="6">
    <location>
        <begin position="465"/>
        <end position="483"/>
    </location>
</feature>
<dbReference type="Pfam" id="PF00753">
    <property type="entry name" value="Lactamase_B"/>
    <property type="match status" value="1"/>
</dbReference>
<dbReference type="PANTHER" id="PTHR30619:SF1">
    <property type="entry name" value="RECOMBINATION PROTEIN 2"/>
    <property type="match status" value="1"/>
</dbReference>
<feature type="transmembrane region" description="Helical" evidence="6">
    <location>
        <begin position="378"/>
        <end position="395"/>
    </location>
</feature>
<feature type="transmembrane region" description="Helical" evidence="6">
    <location>
        <begin position="440"/>
        <end position="458"/>
    </location>
</feature>
<feature type="transmembrane region" description="Helical" evidence="6">
    <location>
        <begin position="352"/>
        <end position="372"/>
    </location>
</feature>
<keyword evidence="3 6" id="KW-0812">Transmembrane</keyword>
<dbReference type="InterPro" id="IPR036866">
    <property type="entry name" value="RibonucZ/Hydroxyglut_hydro"/>
</dbReference>
<feature type="transmembrane region" description="Helical" evidence="6">
    <location>
        <begin position="12"/>
        <end position="45"/>
    </location>
</feature>
<dbReference type="NCBIfam" id="TIGR00360">
    <property type="entry name" value="ComEC_N-term"/>
    <property type="match status" value="1"/>
</dbReference>
<feature type="transmembrane region" description="Helical" evidence="6">
    <location>
        <begin position="231"/>
        <end position="251"/>
    </location>
</feature>
<feature type="transmembrane region" description="Helical" evidence="6">
    <location>
        <begin position="271"/>
        <end position="291"/>
    </location>
</feature>
<evidence type="ECO:0000259" key="8">
    <source>
        <dbReference type="Pfam" id="PF03772"/>
    </source>
</evidence>
<feature type="domain" description="ComEC/Rec2-related protein" evidence="8">
    <location>
        <begin position="216"/>
        <end position="455"/>
    </location>
</feature>
<comment type="caution">
    <text evidence="10">The sequence shown here is derived from an EMBL/GenBank/DDBJ whole genome shotgun (WGS) entry which is preliminary data.</text>
</comment>
<feature type="transmembrane region" description="Helical" evidence="6">
    <location>
        <begin position="311"/>
        <end position="340"/>
    </location>
</feature>
<dbReference type="Proteomes" id="UP000028093">
    <property type="component" value="Unassembled WGS sequence"/>
</dbReference>
<comment type="subcellular location">
    <subcellularLocation>
        <location evidence="1">Cell membrane</location>
        <topology evidence="1">Multi-pass membrane protein</topology>
    </subcellularLocation>
</comment>
<dbReference type="CDD" id="cd07731">
    <property type="entry name" value="ComA-like_MBL-fold"/>
    <property type="match status" value="1"/>
</dbReference>
<evidence type="ECO:0000256" key="3">
    <source>
        <dbReference type="ARBA" id="ARBA00022692"/>
    </source>
</evidence>
<feature type="domain" description="Metallo-beta-lactamase" evidence="7">
    <location>
        <begin position="491"/>
        <end position="700"/>
    </location>
</feature>
<dbReference type="InterPro" id="IPR025405">
    <property type="entry name" value="DUF4131"/>
</dbReference>
<dbReference type="InterPro" id="IPR052159">
    <property type="entry name" value="Competence_DNA_uptake"/>
</dbReference>
<dbReference type="RefSeq" id="WP_033681898.1">
    <property type="nucleotide sequence ID" value="NZ_JPFT01000005.1"/>
</dbReference>
<sequence>MLQWIKNFSIPLIYLSFLLLWLYYAIFSLSYLALLGFVFLLVCLFIQFSWKSAGKVLAICGIFGFWFLFQNWQQSQESQNLADSVERVRILPDTIKVNGDSLSFRGKSDGRIFQVYYKLQSEEEKEAFQSLTDLHEIGLEGKLSEPEGQRNFGGFNYQAYLKTQGIYQTLNIKKIQSLQKVSSWDIGENLSSLRRKAVVWIKTHFPDPMRNYMTGLLLGHLDTDFEEMNELYSSLGIIHLFALSGMQVGFFMDGFKKLLLRLDLTQEKLKWLTYPFSLIYAGLTGFSASVIRSLLQKQLAQHGVKGLDNFALTVLVLFIIMPNFFLTAGGVLSCAYAFILTMTGKEGEGLKAVARESLVISLGILPILSFYFAEFQPWSILLTFVFSFLFDLVFLPLLSILFALSFLYPVIQLNFIFEWLEDIIRLVSQVTSRSLVFGQPNAWLLILLLISLALVYDLRKNIKRLAVLSLLIAGLFFFTKHPLENEITMLDVGQGESIFLRDVTGKTILIDVGGKAESSKKIEKWQEKVTTSNAQRTLIPYLKSRGVAKIDQLILTNTDKEYVGDLLEVTKAFHIGEILVSKGSLKQKEFVAELQATQTKVRSVSVGEHLAIFGRQLEVLSPRKIGDGGHENSLVLYGKLLDKYFLFTGNLEEKGEKDLLKQYPDLEVDVLKGGQHGNKKSSSSAFLEKLKPELTLISVGKSNRTKLPHQETLTRLEGINSKVYRTDQQGAIRFKGWKSWKIETVD</sequence>
<dbReference type="InterPro" id="IPR004477">
    <property type="entry name" value="ComEC_N"/>
</dbReference>
<evidence type="ECO:0000256" key="4">
    <source>
        <dbReference type="ARBA" id="ARBA00022989"/>
    </source>
</evidence>
<evidence type="ECO:0000313" key="10">
    <source>
        <dbReference type="EMBL" id="KEQ33265.1"/>
    </source>
</evidence>
<dbReference type="Pfam" id="PF03772">
    <property type="entry name" value="Competence"/>
    <property type="match status" value="1"/>
</dbReference>
<evidence type="ECO:0000256" key="2">
    <source>
        <dbReference type="ARBA" id="ARBA00022475"/>
    </source>
</evidence>
<feature type="domain" description="DUF4131" evidence="9">
    <location>
        <begin position="28"/>
        <end position="176"/>
    </location>
</feature>
<dbReference type="InterPro" id="IPR001279">
    <property type="entry name" value="Metallo-B-lactamas"/>
</dbReference>
<dbReference type="GO" id="GO:0030420">
    <property type="term" value="P:establishment of competence for transformation"/>
    <property type="evidence" value="ECO:0007669"/>
    <property type="project" value="InterPro"/>
</dbReference>
<dbReference type="Gene3D" id="3.60.15.10">
    <property type="entry name" value="Ribonuclease Z/Hydroxyacylglutathione hydrolase-like"/>
    <property type="match status" value="1"/>
</dbReference>
<dbReference type="InterPro" id="IPR035681">
    <property type="entry name" value="ComA-like_MBL"/>
</dbReference>
<gene>
    <name evidence="10" type="ORF">SK1126_1170</name>
</gene>
<evidence type="ECO:0000256" key="1">
    <source>
        <dbReference type="ARBA" id="ARBA00004651"/>
    </source>
</evidence>
<accession>A0A081PRE2</accession>
<proteinExistence type="predicted"/>
<dbReference type="AlphaFoldDB" id="A0A081PRE2"/>
<keyword evidence="2" id="KW-1003">Cell membrane</keyword>
<name>A0A081PRE2_STRMT</name>
<reference evidence="10 11" key="1">
    <citation type="submission" date="2014-05" db="EMBL/GenBank/DDBJ databases">
        <authorList>
            <person name="Daugherty S.C."/>
            <person name="Tallon L.J."/>
            <person name="Sadzewicz L."/>
            <person name="Kilian M."/>
            <person name="Tettelin H."/>
        </authorList>
    </citation>
    <scope>NUCLEOTIDE SEQUENCE [LARGE SCALE GENOMIC DNA]</scope>
    <source>
        <strain evidence="10 11">SK1126</strain>
    </source>
</reference>
<protein>
    <submittedName>
        <fullName evidence="10">DNA internalization-related competence protein ComEC/Rec2</fullName>
    </submittedName>
</protein>
<evidence type="ECO:0000256" key="5">
    <source>
        <dbReference type="ARBA" id="ARBA00023136"/>
    </source>
</evidence>
<feature type="transmembrane region" description="Helical" evidence="6">
    <location>
        <begin position="52"/>
        <end position="69"/>
    </location>
</feature>
<dbReference type="PANTHER" id="PTHR30619">
    <property type="entry name" value="DNA INTERNALIZATION/COMPETENCE PROTEIN COMEC/REC2"/>
    <property type="match status" value="1"/>
</dbReference>
<dbReference type="GO" id="GO:0005886">
    <property type="term" value="C:plasma membrane"/>
    <property type="evidence" value="ECO:0007669"/>
    <property type="project" value="UniProtKB-SubCell"/>
</dbReference>
<dbReference type="NCBIfam" id="TIGR00361">
    <property type="entry name" value="ComEC_Rec2"/>
    <property type="match status" value="1"/>
</dbReference>
<organism evidence="10 11">
    <name type="scientific">Streptococcus mitis</name>
    <dbReference type="NCBI Taxonomy" id="28037"/>
    <lineage>
        <taxon>Bacteria</taxon>
        <taxon>Bacillati</taxon>
        <taxon>Bacillota</taxon>
        <taxon>Bacilli</taxon>
        <taxon>Lactobacillales</taxon>
        <taxon>Streptococcaceae</taxon>
        <taxon>Streptococcus</taxon>
        <taxon>Streptococcus mitis group</taxon>
    </lineage>
</organism>
<dbReference type="EMBL" id="JPFT01000005">
    <property type="protein sequence ID" value="KEQ33265.1"/>
    <property type="molecule type" value="Genomic_DNA"/>
</dbReference>
<dbReference type="SUPFAM" id="SSF56281">
    <property type="entry name" value="Metallo-hydrolase/oxidoreductase"/>
    <property type="match status" value="1"/>
</dbReference>
<evidence type="ECO:0000259" key="7">
    <source>
        <dbReference type="Pfam" id="PF00753"/>
    </source>
</evidence>
<evidence type="ECO:0000259" key="9">
    <source>
        <dbReference type="Pfam" id="PF13567"/>
    </source>
</evidence>
<evidence type="ECO:0000313" key="11">
    <source>
        <dbReference type="Proteomes" id="UP000028093"/>
    </source>
</evidence>
<dbReference type="Pfam" id="PF13567">
    <property type="entry name" value="DUF4131"/>
    <property type="match status" value="1"/>
</dbReference>
<dbReference type="PATRIC" id="fig|28037.99.peg.1097"/>
<keyword evidence="5 6" id="KW-0472">Membrane</keyword>
<evidence type="ECO:0000256" key="6">
    <source>
        <dbReference type="SAM" id="Phobius"/>
    </source>
</evidence>
<dbReference type="InterPro" id="IPR004797">
    <property type="entry name" value="Competence_ComEC/Rec2"/>
</dbReference>
<keyword evidence="4 6" id="KW-1133">Transmembrane helix</keyword>